<evidence type="ECO:0000313" key="1">
    <source>
        <dbReference type="EMBL" id="MEO3713662.1"/>
    </source>
</evidence>
<dbReference type="EMBL" id="JBDPZC010000005">
    <property type="protein sequence ID" value="MEO3713662.1"/>
    <property type="molecule type" value="Genomic_DNA"/>
</dbReference>
<dbReference type="PANTHER" id="PTHR35399:SF2">
    <property type="entry name" value="DUF839 DOMAIN-CONTAINING PROTEIN"/>
    <property type="match status" value="1"/>
</dbReference>
<accession>A0ABV0GF35</accession>
<organism evidence="1 2">
    <name type="scientific">Roseateles flavus</name>
    <dbReference type="NCBI Taxonomy" id="3149041"/>
    <lineage>
        <taxon>Bacteria</taxon>
        <taxon>Pseudomonadati</taxon>
        <taxon>Pseudomonadota</taxon>
        <taxon>Betaproteobacteria</taxon>
        <taxon>Burkholderiales</taxon>
        <taxon>Sphaerotilaceae</taxon>
        <taxon>Roseateles</taxon>
    </lineage>
</organism>
<dbReference type="Pfam" id="PF05787">
    <property type="entry name" value="PhoX"/>
    <property type="match status" value="2"/>
</dbReference>
<dbReference type="InterPro" id="IPR008557">
    <property type="entry name" value="PhoX"/>
</dbReference>
<proteinExistence type="predicted"/>
<gene>
    <name evidence="1" type="ORF">ABDJ40_12930</name>
</gene>
<protein>
    <submittedName>
        <fullName evidence="1">Alkaline phosphatase PhoX</fullName>
    </submittedName>
</protein>
<dbReference type="Gene3D" id="2.130.10.10">
    <property type="entry name" value="YVTN repeat-like/Quinoprotein amine dehydrogenase"/>
    <property type="match status" value="1"/>
</dbReference>
<dbReference type="RefSeq" id="WP_347610262.1">
    <property type="nucleotide sequence ID" value="NZ_JBDPZC010000005.1"/>
</dbReference>
<comment type="caution">
    <text evidence="1">The sequence shown here is derived from an EMBL/GenBank/DDBJ whole genome shotgun (WGS) entry which is preliminary data.</text>
</comment>
<dbReference type="Proteomes" id="UP001462640">
    <property type="component" value="Unassembled WGS sequence"/>
</dbReference>
<name>A0ABV0GF35_9BURK</name>
<sequence>MKKQQEHVNDKRRELLRNGLVGAGLVSTGASHAWITNLPPVPPQVQTAEGLQALAFAGGFGPLQTADANGVRLPVGFSSRILARSGQPVAATRYNWHSTPDGGACAPVAGGGWRYIGNSEVDSRGGGVSVMEFDSLGTITRAYAICTGTSRNCAGGMSPWGTWITCEEVENGRAIECDPAGLKAPVVRNAMGWFYREGVAFDIKTGYVYMTEDKSDGRLYRFIPKVPGDLSTGKVQVARRSGSNPHYTVSWIDLPNPNPTSSSNYTRKQVSSSSAFNGGEGIWYQNGFVYFTTKGDNRVWALETATSKLDIIYDPSTSATPVLSGVDNIVGAKDGNLYVAEDGGDLQVCVINAKREVSPVLQLVGHNASEVTGIAFSPDGTRLYFSSQRGTTGSGSGGMTFEVRGPFLTSGA</sequence>
<dbReference type="PANTHER" id="PTHR35399">
    <property type="entry name" value="SLR8030 PROTEIN"/>
    <property type="match status" value="1"/>
</dbReference>
<keyword evidence="2" id="KW-1185">Reference proteome</keyword>
<reference evidence="1 2" key="1">
    <citation type="submission" date="2024-05" db="EMBL/GenBank/DDBJ databases">
        <title>Roseateles sp. 2.12 16S ribosomal RNA gene Genome sequencing and assembly.</title>
        <authorList>
            <person name="Woo H."/>
        </authorList>
    </citation>
    <scope>NUCLEOTIDE SEQUENCE [LARGE SCALE GENOMIC DNA]</scope>
    <source>
        <strain evidence="1 2">2.12</strain>
    </source>
</reference>
<dbReference type="InterPro" id="IPR015943">
    <property type="entry name" value="WD40/YVTN_repeat-like_dom_sf"/>
</dbReference>
<evidence type="ECO:0000313" key="2">
    <source>
        <dbReference type="Proteomes" id="UP001462640"/>
    </source>
</evidence>
<dbReference type="SUPFAM" id="SSF63825">
    <property type="entry name" value="YWTD domain"/>
    <property type="match status" value="1"/>
</dbReference>